<dbReference type="Pfam" id="PF13650">
    <property type="entry name" value="Asp_protease_2"/>
    <property type="match status" value="1"/>
</dbReference>
<dbReference type="CDD" id="cd05483">
    <property type="entry name" value="retropepsin_like_bacteria"/>
    <property type="match status" value="1"/>
</dbReference>
<dbReference type="InterPro" id="IPR034122">
    <property type="entry name" value="Retropepsin-like_bacterial"/>
</dbReference>
<gene>
    <name evidence="1" type="ORF">MNBD_UNCLBAC01-1331</name>
</gene>
<dbReference type="SUPFAM" id="SSF50630">
    <property type="entry name" value="Acid proteases"/>
    <property type="match status" value="1"/>
</dbReference>
<protein>
    <recommendedName>
        <fullName evidence="2">Peptidase A2 domain-containing protein</fullName>
    </recommendedName>
</protein>
<name>A0A3B1D613_9ZZZZ</name>
<proteinExistence type="predicted"/>
<dbReference type="InterPro" id="IPR021109">
    <property type="entry name" value="Peptidase_aspartic_dom_sf"/>
</dbReference>
<evidence type="ECO:0000313" key="1">
    <source>
        <dbReference type="EMBL" id="VAX36122.1"/>
    </source>
</evidence>
<dbReference type="AlphaFoldDB" id="A0A3B1D613"/>
<reference evidence="1" key="1">
    <citation type="submission" date="2018-06" db="EMBL/GenBank/DDBJ databases">
        <authorList>
            <person name="Zhirakovskaya E."/>
        </authorList>
    </citation>
    <scope>NUCLEOTIDE SEQUENCE</scope>
</reference>
<dbReference type="Gene3D" id="2.40.70.10">
    <property type="entry name" value="Acid Proteases"/>
    <property type="match status" value="1"/>
</dbReference>
<dbReference type="EMBL" id="UOGJ01000081">
    <property type="protein sequence ID" value="VAX36122.1"/>
    <property type="molecule type" value="Genomic_DNA"/>
</dbReference>
<organism evidence="1">
    <name type="scientific">hydrothermal vent metagenome</name>
    <dbReference type="NCBI Taxonomy" id="652676"/>
    <lineage>
        <taxon>unclassified sequences</taxon>
        <taxon>metagenomes</taxon>
        <taxon>ecological metagenomes</taxon>
    </lineage>
</organism>
<evidence type="ECO:0008006" key="2">
    <source>
        <dbReference type="Google" id="ProtNLM"/>
    </source>
</evidence>
<accession>A0A3B1D613</accession>
<sequence length="136" mass="15077">MKSIIDISFKRIFPNDIPRACLPLVVANPKTKKSLNTYGIIDTGADECAFPPDIAKELRLKLKEGAPKVINTGNGRSMAYSHKVSIDIQGCRLNNVIIDFLPNLHIPLIGVKSFLSKFILIVDYPKKKFSLKAPKA</sequence>